<keyword evidence="3" id="KW-1185">Reference proteome</keyword>
<dbReference type="OrthoDB" id="9789133at2"/>
<dbReference type="Gene3D" id="3.60.15.10">
    <property type="entry name" value="Ribonuclease Z/Hydroxyacylglutathione hydrolase-like"/>
    <property type="match status" value="1"/>
</dbReference>
<dbReference type="InterPro" id="IPR050114">
    <property type="entry name" value="UPF0173_UPF0282_UlaG_hydrolase"/>
</dbReference>
<protein>
    <submittedName>
        <fullName evidence="2">L-ascorbate metabolism protein UlaG, beta-lactamase superfamily</fullName>
    </submittedName>
</protein>
<dbReference type="NCBIfam" id="NF001911">
    <property type="entry name" value="PRK00685.1"/>
    <property type="match status" value="1"/>
</dbReference>
<reference evidence="3" key="1">
    <citation type="submission" date="2016-11" db="EMBL/GenBank/DDBJ databases">
        <authorList>
            <person name="Varghese N."/>
            <person name="Submissions S."/>
        </authorList>
    </citation>
    <scope>NUCLEOTIDE SEQUENCE [LARGE SCALE GENOMIC DNA]</scope>
    <source>
        <strain evidence="3">DSM 29440</strain>
    </source>
</reference>
<evidence type="ECO:0000259" key="1">
    <source>
        <dbReference type="SMART" id="SM00849"/>
    </source>
</evidence>
<dbReference type="InterPro" id="IPR036866">
    <property type="entry name" value="RibonucZ/Hydroxyglut_hydro"/>
</dbReference>
<sequence>MKLTWLGHGGWKLEAEEAVILIDPWLDGNPAFPADRREEALSGATHVLLTHGHDDHTAGVPEMAREKGLPVFTMVELASRLEGVEATGFNKGGTVDLGGVKATMVPASHSTSYQGSGAGTEVGYVLKGDGKCVYFSGDTGIMADMEWIGAYFEPDVGILSCGGFYTMDMEQAAWAARRFFDFEMVLPSHYRTFPALAQDAEALKAGLKGVDVVEPEVLVPIEL</sequence>
<evidence type="ECO:0000313" key="2">
    <source>
        <dbReference type="EMBL" id="SIN81823.1"/>
    </source>
</evidence>
<gene>
    <name evidence="2" type="ORF">SAMN05444002_0718</name>
</gene>
<dbReference type="PANTHER" id="PTHR43546">
    <property type="entry name" value="UPF0173 METAL-DEPENDENT HYDROLASE MJ1163-RELATED"/>
    <property type="match status" value="1"/>
</dbReference>
<dbReference type="AlphaFoldDB" id="A0A1N6EFM6"/>
<dbReference type="InterPro" id="IPR001279">
    <property type="entry name" value="Metallo-B-lactamas"/>
</dbReference>
<dbReference type="STRING" id="1217970.SAMN05444002_0718"/>
<dbReference type="SUPFAM" id="SSF56281">
    <property type="entry name" value="Metallo-hydrolase/oxidoreductase"/>
    <property type="match status" value="1"/>
</dbReference>
<organism evidence="2 3">
    <name type="scientific">Vannielia litorea</name>
    <dbReference type="NCBI Taxonomy" id="1217970"/>
    <lineage>
        <taxon>Bacteria</taxon>
        <taxon>Pseudomonadati</taxon>
        <taxon>Pseudomonadota</taxon>
        <taxon>Alphaproteobacteria</taxon>
        <taxon>Rhodobacterales</taxon>
        <taxon>Paracoccaceae</taxon>
        <taxon>Vannielia</taxon>
    </lineage>
</organism>
<dbReference type="Proteomes" id="UP000184932">
    <property type="component" value="Unassembled WGS sequence"/>
</dbReference>
<dbReference type="Pfam" id="PF12706">
    <property type="entry name" value="Lactamase_B_2"/>
    <property type="match status" value="1"/>
</dbReference>
<accession>A0A1N6EFM6</accession>
<proteinExistence type="predicted"/>
<dbReference type="RefSeq" id="WP_074254870.1">
    <property type="nucleotide sequence ID" value="NZ_FSRL01000001.1"/>
</dbReference>
<name>A0A1N6EFM6_9RHOB</name>
<evidence type="ECO:0000313" key="3">
    <source>
        <dbReference type="Proteomes" id="UP000184932"/>
    </source>
</evidence>
<feature type="domain" description="Metallo-beta-lactamase" evidence="1">
    <location>
        <begin position="7"/>
        <end position="189"/>
    </location>
</feature>
<dbReference type="EMBL" id="FSRL01000001">
    <property type="protein sequence ID" value="SIN81823.1"/>
    <property type="molecule type" value="Genomic_DNA"/>
</dbReference>
<dbReference type="PANTHER" id="PTHR43546:SF3">
    <property type="entry name" value="UPF0173 METAL-DEPENDENT HYDROLASE MJ1163"/>
    <property type="match status" value="1"/>
</dbReference>
<dbReference type="SMART" id="SM00849">
    <property type="entry name" value="Lactamase_B"/>
    <property type="match status" value="1"/>
</dbReference>